<keyword evidence="2" id="KW-0732">Signal</keyword>
<evidence type="ECO:0008006" key="5">
    <source>
        <dbReference type="Google" id="ProtNLM"/>
    </source>
</evidence>
<name>A0ABS2RH68_9ACTN</name>
<evidence type="ECO:0000256" key="1">
    <source>
        <dbReference type="SAM" id="MobiDB-lite"/>
    </source>
</evidence>
<accession>A0ABS2RH68</accession>
<feature type="compositionally biased region" description="Low complexity" evidence="1">
    <location>
        <begin position="29"/>
        <end position="50"/>
    </location>
</feature>
<feature type="region of interest" description="Disordered" evidence="1">
    <location>
        <begin position="29"/>
        <end position="69"/>
    </location>
</feature>
<evidence type="ECO:0000256" key="2">
    <source>
        <dbReference type="SAM" id="SignalP"/>
    </source>
</evidence>
<proteinExistence type="predicted"/>
<reference evidence="3 4" key="1">
    <citation type="submission" date="2021-01" db="EMBL/GenBank/DDBJ databases">
        <title>Sequencing the genomes of 1000 actinobacteria strains.</title>
        <authorList>
            <person name="Klenk H.-P."/>
        </authorList>
    </citation>
    <scope>NUCLEOTIDE SEQUENCE [LARGE SCALE GENOMIC DNA]</scope>
    <source>
        <strain evidence="3 4">DSM 18662</strain>
    </source>
</reference>
<dbReference type="SUPFAM" id="SSF49503">
    <property type="entry name" value="Cupredoxins"/>
    <property type="match status" value="1"/>
</dbReference>
<dbReference type="RefSeq" id="WP_204916205.1">
    <property type="nucleotide sequence ID" value="NZ_BAAAQP010000011.1"/>
</dbReference>
<sequence>MFPIERRSSRAAMAAAGFCLLAACTPSGGTGASATPGPGMSNSPVSSASPTPAPPSGSQRATAGPSAPANAVTIDIRLQNGKVSPNGAKINVEQGRTVVLNITSDHDDEVHVHGYDLEIPVKAGASVSRSFVADQLGSVEVESHEPSKIIVILNVR</sequence>
<dbReference type="InterPro" id="IPR008972">
    <property type="entry name" value="Cupredoxin"/>
</dbReference>
<dbReference type="Gene3D" id="2.60.40.420">
    <property type="entry name" value="Cupredoxins - blue copper proteins"/>
    <property type="match status" value="1"/>
</dbReference>
<gene>
    <name evidence="3" type="ORF">JOE57_000457</name>
</gene>
<dbReference type="EMBL" id="JAFBCF010000001">
    <property type="protein sequence ID" value="MBM7797536.1"/>
    <property type="molecule type" value="Genomic_DNA"/>
</dbReference>
<comment type="caution">
    <text evidence="3">The sequence shown here is derived from an EMBL/GenBank/DDBJ whole genome shotgun (WGS) entry which is preliminary data.</text>
</comment>
<keyword evidence="4" id="KW-1185">Reference proteome</keyword>
<evidence type="ECO:0000313" key="3">
    <source>
        <dbReference type="EMBL" id="MBM7797536.1"/>
    </source>
</evidence>
<dbReference type="Proteomes" id="UP000704762">
    <property type="component" value="Unassembled WGS sequence"/>
</dbReference>
<dbReference type="PROSITE" id="PS51257">
    <property type="entry name" value="PROKAR_LIPOPROTEIN"/>
    <property type="match status" value="1"/>
</dbReference>
<feature type="chain" id="PRO_5045166588" description="Cupredoxin-like domain-containing protein" evidence="2">
    <location>
        <begin position="30"/>
        <end position="156"/>
    </location>
</feature>
<protein>
    <recommendedName>
        <fullName evidence="5">Cupredoxin-like domain-containing protein</fullName>
    </recommendedName>
</protein>
<feature type="signal peptide" evidence="2">
    <location>
        <begin position="1"/>
        <end position="29"/>
    </location>
</feature>
<evidence type="ECO:0000313" key="4">
    <source>
        <dbReference type="Proteomes" id="UP000704762"/>
    </source>
</evidence>
<organism evidence="3 4">
    <name type="scientific">Microlunatus panaciterrae</name>
    <dbReference type="NCBI Taxonomy" id="400768"/>
    <lineage>
        <taxon>Bacteria</taxon>
        <taxon>Bacillati</taxon>
        <taxon>Actinomycetota</taxon>
        <taxon>Actinomycetes</taxon>
        <taxon>Propionibacteriales</taxon>
        <taxon>Propionibacteriaceae</taxon>
        <taxon>Microlunatus</taxon>
    </lineage>
</organism>